<proteinExistence type="predicted"/>
<evidence type="ECO:0000313" key="2">
    <source>
        <dbReference type="EMBL" id="SNS38358.1"/>
    </source>
</evidence>
<reference evidence="3" key="1">
    <citation type="submission" date="2017-06" db="EMBL/GenBank/DDBJ databases">
        <authorList>
            <person name="Varghese N."/>
            <person name="Submissions S."/>
        </authorList>
    </citation>
    <scope>NUCLEOTIDE SEQUENCE [LARGE SCALE GENOMIC DNA]</scope>
    <source>
        <strain evidence="3">DSM 46839</strain>
    </source>
</reference>
<feature type="transmembrane region" description="Helical" evidence="1">
    <location>
        <begin position="6"/>
        <end position="25"/>
    </location>
</feature>
<keyword evidence="1" id="KW-0812">Transmembrane</keyword>
<gene>
    <name evidence="2" type="ORF">SAMN06893096_103473</name>
</gene>
<protein>
    <submittedName>
        <fullName evidence="2">Uncharacterized protein</fullName>
    </submittedName>
</protein>
<dbReference type="EMBL" id="FZOO01000003">
    <property type="protein sequence ID" value="SNS38358.1"/>
    <property type="molecule type" value="Genomic_DNA"/>
</dbReference>
<keyword evidence="1" id="KW-1133">Transmembrane helix</keyword>
<keyword evidence="3" id="KW-1185">Reference proteome</keyword>
<feature type="transmembrane region" description="Helical" evidence="1">
    <location>
        <begin position="141"/>
        <end position="164"/>
    </location>
</feature>
<dbReference type="Proteomes" id="UP000198373">
    <property type="component" value="Unassembled WGS sequence"/>
</dbReference>
<evidence type="ECO:0000313" key="3">
    <source>
        <dbReference type="Proteomes" id="UP000198373"/>
    </source>
</evidence>
<dbReference type="AlphaFoldDB" id="A0A239E257"/>
<feature type="transmembrane region" description="Helical" evidence="1">
    <location>
        <begin position="170"/>
        <end position="194"/>
    </location>
</feature>
<name>A0A239E257_9ACTN</name>
<evidence type="ECO:0000256" key="1">
    <source>
        <dbReference type="SAM" id="Phobius"/>
    </source>
</evidence>
<keyword evidence="1" id="KW-0472">Membrane</keyword>
<organism evidence="2 3">
    <name type="scientific">Geodermatophilus pulveris</name>
    <dbReference type="NCBI Taxonomy" id="1564159"/>
    <lineage>
        <taxon>Bacteria</taxon>
        <taxon>Bacillati</taxon>
        <taxon>Actinomycetota</taxon>
        <taxon>Actinomycetes</taxon>
        <taxon>Geodermatophilales</taxon>
        <taxon>Geodermatophilaceae</taxon>
        <taxon>Geodermatophilus</taxon>
    </lineage>
</organism>
<accession>A0A239E257</accession>
<sequence>MGLTAAVVGAVALVFAASEAFTLSVKAGPLQVELRHSSRRTDRASVSARVDEAVNEALAAGRDVGRVGESVVVNLLPAYDVEALTRLLGVRPVIGAEVPLPVPGPGQLELPEPAPPRVDKEAILLAYQQARSSRHRVRVTVWVYACFCSLMAGLFLTMVQLAIVADLGTVWVGAFLALAVVLFGVMVIVGRLAVRKTPYQEHAAFYWQLLAEAGVTGEQANEAMRQAETLSLR</sequence>